<gene>
    <name evidence="2" type="ORF">ERS852580_01088</name>
</gene>
<proteinExistence type="predicted"/>
<dbReference type="EMBL" id="CYXM01000004">
    <property type="protein sequence ID" value="CUM90618.1"/>
    <property type="molecule type" value="Genomic_DNA"/>
</dbReference>
<accession>A0A173SN79</accession>
<name>A0A173SN79_9FIRM</name>
<feature type="region of interest" description="Disordered" evidence="1">
    <location>
        <begin position="48"/>
        <end position="86"/>
    </location>
</feature>
<dbReference type="AlphaFoldDB" id="A0A173SN79"/>
<dbReference type="RefSeq" id="WP_055237769.1">
    <property type="nucleotide sequence ID" value="NZ_CYXM01000004.1"/>
</dbReference>
<reference evidence="2 3" key="1">
    <citation type="submission" date="2015-09" db="EMBL/GenBank/DDBJ databases">
        <authorList>
            <consortium name="Pathogen Informatics"/>
        </authorList>
    </citation>
    <scope>NUCLEOTIDE SEQUENCE [LARGE SCALE GENOMIC DNA]</scope>
    <source>
        <strain evidence="2 3">2789STDY5834968</strain>
    </source>
</reference>
<evidence type="ECO:0000313" key="2">
    <source>
        <dbReference type="EMBL" id="CUM90618.1"/>
    </source>
</evidence>
<evidence type="ECO:0000313" key="3">
    <source>
        <dbReference type="Proteomes" id="UP000095673"/>
    </source>
</evidence>
<sequence length="137" mass="14502">MKRLSLNTGLSYSIRGFSCVKGEPFEVEDGLAEQLLATGRFDEQPVIANPAEELNTDNTGAGAEDEEPETPESGAGAGAGVEDGLTASKVSQMRNADLLALAEEKNISLEGCSKHDEYVERINGVLGLVDFSKLGLE</sequence>
<dbReference type="OrthoDB" id="9852839at2"/>
<protein>
    <submittedName>
        <fullName evidence="2">Uncharacterized protein</fullName>
    </submittedName>
</protein>
<evidence type="ECO:0000256" key="1">
    <source>
        <dbReference type="SAM" id="MobiDB-lite"/>
    </source>
</evidence>
<organism evidence="2 3">
    <name type="scientific">Agathobacter rectalis</name>
    <dbReference type="NCBI Taxonomy" id="39491"/>
    <lineage>
        <taxon>Bacteria</taxon>
        <taxon>Bacillati</taxon>
        <taxon>Bacillota</taxon>
        <taxon>Clostridia</taxon>
        <taxon>Lachnospirales</taxon>
        <taxon>Lachnospiraceae</taxon>
        <taxon>Agathobacter</taxon>
    </lineage>
</organism>
<dbReference type="Proteomes" id="UP000095673">
    <property type="component" value="Unassembled WGS sequence"/>
</dbReference>